<comment type="caution">
    <text evidence="2">The sequence shown here is derived from an EMBL/GenBank/DDBJ whole genome shotgun (WGS) entry which is preliminary data.</text>
</comment>
<feature type="region of interest" description="Disordered" evidence="1">
    <location>
        <begin position="97"/>
        <end position="122"/>
    </location>
</feature>
<sequence>MHMRFYRMREKRKNYDLYGDVHGNTGSNEGNFGNPDGYTYFNGGPGGRRAFRLRIPWMAKMTAKEHQVVLLLLRQRTGSFNIGDIFSNFFRTSGNAGGNQHGGFSSSGPRSNLNYPPSGTSRKLIPIIQGES</sequence>
<dbReference type="Proteomes" id="UP001412067">
    <property type="component" value="Unassembled WGS sequence"/>
</dbReference>
<name>A0ABR2M8Z1_9ASPA</name>
<organism evidence="2 3">
    <name type="scientific">Platanthera guangdongensis</name>
    <dbReference type="NCBI Taxonomy" id="2320717"/>
    <lineage>
        <taxon>Eukaryota</taxon>
        <taxon>Viridiplantae</taxon>
        <taxon>Streptophyta</taxon>
        <taxon>Embryophyta</taxon>
        <taxon>Tracheophyta</taxon>
        <taxon>Spermatophyta</taxon>
        <taxon>Magnoliopsida</taxon>
        <taxon>Liliopsida</taxon>
        <taxon>Asparagales</taxon>
        <taxon>Orchidaceae</taxon>
        <taxon>Orchidoideae</taxon>
        <taxon>Orchideae</taxon>
        <taxon>Orchidinae</taxon>
        <taxon>Platanthera</taxon>
    </lineage>
</organism>
<reference evidence="2 3" key="1">
    <citation type="journal article" date="2022" name="Nat. Plants">
        <title>Genomes of leafy and leafless Platanthera orchids illuminate the evolution of mycoheterotrophy.</title>
        <authorList>
            <person name="Li M.H."/>
            <person name="Liu K.W."/>
            <person name="Li Z."/>
            <person name="Lu H.C."/>
            <person name="Ye Q.L."/>
            <person name="Zhang D."/>
            <person name="Wang J.Y."/>
            <person name="Li Y.F."/>
            <person name="Zhong Z.M."/>
            <person name="Liu X."/>
            <person name="Yu X."/>
            <person name="Liu D.K."/>
            <person name="Tu X.D."/>
            <person name="Liu B."/>
            <person name="Hao Y."/>
            <person name="Liao X.Y."/>
            <person name="Jiang Y.T."/>
            <person name="Sun W.H."/>
            <person name="Chen J."/>
            <person name="Chen Y.Q."/>
            <person name="Ai Y."/>
            <person name="Zhai J.W."/>
            <person name="Wu S.S."/>
            <person name="Zhou Z."/>
            <person name="Hsiao Y.Y."/>
            <person name="Wu W.L."/>
            <person name="Chen Y.Y."/>
            <person name="Lin Y.F."/>
            <person name="Hsu J.L."/>
            <person name="Li C.Y."/>
            <person name="Wang Z.W."/>
            <person name="Zhao X."/>
            <person name="Zhong W.Y."/>
            <person name="Ma X.K."/>
            <person name="Ma L."/>
            <person name="Huang J."/>
            <person name="Chen G.Z."/>
            <person name="Huang M.Z."/>
            <person name="Huang L."/>
            <person name="Peng D.H."/>
            <person name="Luo Y.B."/>
            <person name="Zou S.Q."/>
            <person name="Chen S.P."/>
            <person name="Lan S."/>
            <person name="Tsai W.C."/>
            <person name="Van de Peer Y."/>
            <person name="Liu Z.J."/>
        </authorList>
    </citation>
    <scope>NUCLEOTIDE SEQUENCE [LARGE SCALE GENOMIC DNA]</scope>
    <source>
        <strain evidence="2">Lor288</strain>
    </source>
</reference>
<keyword evidence="3" id="KW-1185">Reference proteome</keyword>
<protein>
    <submittedName>
        <fullName evidence="2">Uncharacterized protein</fullName>
    </submittedName>
</protein>
<evidence type="ECO:0000313" key="2">
    <source>
        <dbReference type="EMBL" id="KAK8960111.1"/>
    </source>
</evidence>
<gene>
    <name evidence="2" type="ORF">KSP40_PGU007109</name>
</gene>
<dbReference type="EMBL" id="JBBWWR010000011">
    <property type="protein sequence ID" value="KAK8960111.1"/>
    <property type="molecule type" value="Genomic_DNA"/>
</dbReference>
<feature type="compositionally biased region" description="Polar residues" evidence="1">
    <location>
        <begin position="102"/>
        <end position="121"/>
    </location>
</feature>
<accession>A0ABR2M8Z1</accession>
<proteinExistence type="predicted"/>
<evidence type="ECO:0000313" key="3">
    <source>
        <dbReference type="Proteomes" id="UP001412067"/>
    </source>
</evidence>
<evidence type="ECO:0000256" key="1">
    <source>
        <dbReference type="SAM" id="MobiDB-lite"/>
    </source>
</evidence>